<reference evidence="1" key="2">
    <citation type="journal article" date="2013" name="Mar. Genomics">
        <title>Expression of sulfatases in Rhodopirellula baltica and the diversity of sulfatases in the genus Rhodopirellula.</title>
        <authorList>
            <person name="Wegner C.E."/>
            <person name="Richter-Heitmann T."/>
            <person name="Klindworth A."/>
            <person name="Klockow C."/>
            <person name="Richter M."/>
            <person name="Achstetter T."/>
            <person name="Glockner F.O."/>
            <person name="Harder J."/>
        </authorList>
    </citation>
    <scope>NUCLEOTIDE SEQUENCE [LARGE SCALE GENOMIC DNA]</scope>
    <source>
        <strain evidence="1">6C</strain>
    </source>
</reference>
<name>M2AU59_9BACT</name>
<dbReference type="PATRIC" id="fig|1263867.3.peg.6156"/>
<dbReference type="AlphaFoldDB" id="M2AU59"/>
<reference evidence="1" key="1">
    <citation type="submission" date="2012-11" db="EMBL/GenBank/DDBJ databases">
        <title>Permanent draft genomes of Rhodopirellula europaea strain SH398 and 6C.</title>
        <authorList>
            <person name="Richter M."/>
            <person name="Richter-Heitmann T."/>
            <person name="Frank C."/>
            <person name="Harder J."/>
            <person name="Glockner F.O."/>
        </authorList>
    </citation>
    <scope>NUCLEOTIDE SEQUENCE</scope>
    <source>
        <strain evidence="1">6C</strain>
    </source>
</reference>
<keyword evidence="2" id="KW-1185">Reference proteome</keyword>
<dbReference type="EMBL" id="ANMO01000257">
    <property type="protein sequence ID" value="EMB13519.1"/>
    <property type="molecule type" value="Genomic_DNA"/>
</dbReference>
<accession>M2AU59</accession>
<organism evidence="1 2">
    <name type="scientific">Rhodopirellula europaea 6C</name>
    <dbReference type="NCBI Taxonomy" id="1263867"/>
    <lineage>
        <taxon>Bacteria</taxon>
        <taxon>Pseudomonadati</taxon>
        <taxon>Planctomycetota</taxon>
        <taxon>Planctomycetia</taxon>
        <taxon>Pirellulales</taxon>
        <taxon>Pirellulaceae</taxon>
        <taxon>Rhodopirellula</taxon>
    </lineage>
</organism>
<evidence type="ECO:0000313" key="1">
    <source>
        <dbReference type="EMBL" id="EMB13519.1"/>
    </source>
</evidence>
<proteinExistence type="predicted"/>
<evidence type="ECO:0000313" key="2">
    <source>
        <dbReference type="Proteomes" id="UP000011529"/>
    </source>
</evidence>
<gene>
    <name evidence="1" type="ORF">RE6C_05747</name>
</gene>
<protein>
    <submittedName>
        <fullName evidence="1">Uncharacterized protein</fullName>
    </submittedName>
</protein>
<dbReference type="Proteomes" id="UP000011529">
    <property type="component" value="Unassembled WGS sequence"/>
</dbReference>
<sequence>MSVSVHRAFPICKNRFGSASFGLGTCPSVLEELNDENNA</sequence>
<comment type="caution">
    <text evidence="1">The sequence shown here is derived from an EMBL/GenBank/DDBJ whole genome shotgun (WGS) entry which is preliminary data.</text>
</comment>